<evidence type="ECO:0000313" key="1">
    <source>
        <dbReference type="EMBL" id="AZQ73177.1"/>
    </source>
</evidence>
<sequence>MTATSLKAGQAKPTRTPLGVKGLNAKVIYDDGRYLSGASVTFATLDGTTLCTARTGLLGTATCDAEGVSVTAADQLLRGYTATYSGISTLVGSTGRGAVVVVS</sequence>
<accession>A0A3Q9FYA4</accession>
<proteinExistence type="predicted"/>
<dbReference type="RefSeq" id="WP_126915693.1">
    <property type="nucleotide sequence ID" value="NZ_CP034587.1"/>
</dbReference>
<dbReference type="OrthoDB" id="3966221at2"/>
<evidence type="ECO:0000313" key="2">
    <source>
        <dbReference type="Proteomes" id="UP000267900"/>
    </source>
</evidence>
<gene>
    <name evidence="1" type="ORF">EKH77_19930</name>
</gene>
<organism evidence="1 2">
    <name type="scientific">Streptomyces luteoverticillatus</name>
    <name type="common">Streptoverticillium luteoverticillatus</name>
    <dbReference type="NCBI Taxonomy" id="66425"/>
    <lineage>
        <taxon>Bacteria</taxon>
        <taxon>Bacillati</taxon>
        <taxon>Actinomycetota</taxon>
        <taxon>Actinomycetes</taxon>
        <taxon>Kitasatosporales</taxon>
        <taxon>Streptomycetaceae</taxon>
        <taxon>Streptomyces</taxon>
    </lineage>
</organism>
<dbReference type="Proteomes" id="UP000267900">
    <property type="component" value="Chromosome"/>
</dbReference>
<dbReference type="EMBL" id="CP034587">
    <property type="protein sequence ID" value="AZQ73177.1"/>
    <property type="molecule type" value="Genomic_DNA"/>
</dbReference>
<protein>
    <submittedName>
        <fullName evidence="1">Uncharacterized protein</fullName>
    </submittedName>
</protein>
<reference evidence="1 2" key="1">
    <citation type="submission" date="2018-12" db="EMBL/GenBank/DDBJ databases">
        <title>The whole draft genome of Streptomyce luteoverticillatus CGMCC 15060.</title>
        <authorList>
            <person name="Feng Z."/>
            <person name="Chen G."/>
            <person name="Zhang J."/>
            <person name="Zhu H."/>
            <person name="Yu X."/>
            <person name="Zhang W."/>
            <person name="Zhang X."/>
        </authorList>
    </citation>
    <scope>NUCLEOTIDE SEQUENCE [LARGE SCALE GENOMIC DNA]</scope>
    <source>
        <strain evidence="1 2">CGMCC 15060</strain>
    </source>
</reference>
<dbReference type="AlphaFoldDB" id="A0A3Q9FYA4"/>
<keyword evidence="2" id="KW-1185">Reference proteome</keyword>
<name>A0A3Q9FYA4_STRLT</name>